<feature type="transmembrane region" description="Helical" evidence="2">
    <location>
        <begin position="81"/>
        <end position="101"/>
    </location>
</feature>
<feature type="transmembrane region" description="Helical" evidence="2">
    <location>
        <begin position="412"/>
        <end position="429"/>
    </location>
</feature>
<feature type="transmembrane region" description="Helical" evidence="2">
    <location>
        <begin position="280"/>
        <end position="303"/>
    </location>
</feature>
<gene>
    <name evidence="4" type="ORF">JD78_02038</name>
</gene>
<accession>A0A562IS09</accession>
<evidence type="ECO:0000259" key="3">
    <source>
        <dbReference type="Pfam" id="PF07786"/>
    </source>
</evidence>
<sequence>MTVSRTSEHQNIVAPLPPEPPDAPATPALPHSCAPAPAGDVAGTPAEGAAGTPAEGAAGPPAEGAPGGPAATAPRRRRVRLVGIDAARGLALIGMMSVHLIDPATSDNDVSLAWALSNGTASALFALLAGVGIAFSTGGRRPPTGRAWRAGALSLLTRAVIIGAIGLVLGYVVGVTDAAVILAYYGVLFALAIPFLRLSTRGLVVAAAAAALVMPLVSYAARSAIDPVGASNPTLTDLVTDPLGLMSRLTLTGVFPALVWISYLLAGMAVGRSLLSSRRVAGMIMLLGVALALASSLLSMLLLTVGGLGSRLRSDALQTMDFEVYQDTLTWGPSGTTPTNSPWWLVAMAPHSGSPLDLAFTIGVALAVLGACLLLGRGLQPLLLPLAAAGSMTLTLYGAHLLLVAAPFPGGVLTWVGQVVLVVAFAVVWNRHRLRGPLEELVWRATDAVRRKVLGGGEPRRTATGH</sequence>
<feature type="region of interest" description="Disordered" evidence="1">
    <location>
        <begin position="1"/>
        <end position="76"/>
    </location>
</feature>
<keyword evidence="2" id="KW-0472">Membrane</keyword>
<keyword evidence="2" id="KW-0812">Transmembrane</keyword>
<feature type="transmembrane region" description="Helical" evidence="2">
    <location>
        <begin position="358"/>
        <end position="376"/>
    </location>
</feature>
<evidence type="ECO:0000313" key="4">
    <source>
        <dbReference type="EMBL" id="TWH73515.1"/>
    </source>
</evidence>
<evidence type="ECO:0000313" key="5">
    <source>
        <dbReference type="Proteomes" id="UP000321490"/>
    </source>
</evidence>
<evidence type="ECO:0000256" key="2">
    <source>
        <dbReference type="SAM" id="Phobius"/>
    </source>
</evidence>
<feature type="transmembrane region" description="Helical" evidence="2">
    <location>
        <begin position="383"/>
        <end position="406"/>
    </location>
</feature>
<comment type="caution">
    <text evidence="4">The sequence shown here is derived from an EMBL/GenBank/DDBJ whole genome shotgun (WGS) entry which is preliminary data.</text>
</comment>
<dbReference type="Pfam" id="PF07786">
    <property type="entry name" value="HGSNAT_cat"/>
    <property type="match status" value="1"/>
</dbReference>
<feature type="transmembrane region" description="Helical" evidence="2">
    <location>
        <begin position="203"/>
        <end position="225"/>
    </location>
</feature>
<reference evidence="4 5" key="1">
    <citation type="submission" date="2019-07" db="EMBL/GenBank/DDBJ databases">
        <title>R&amp;d 2014.</title>
        <authorList>
            <person name="Klenk H.-P."/>
        </authorList>
    </citation>
    <scope>NUCLEOTIDE SEQUENCE [LARGE SCALE GENOMIC DNA]</scope>
    <source>
        <strain evidence="4 5">DSM 45764</strain>
    </source>
</reference>
<keyword evidence="5" id="KW-1185">Reference proteome</keyword>
<protein>
    <submittedName>
        <fullName evidence="4">Putative membrane protein YeiB</fullName>
    </submittedName>
</protein>
<feature type="compositionally biased region" description="Low complexity" evidence="1">
    <location>
        <begin position="42"/>
        <end position="73"/>
    </location>
</feature>
<feature type="domain" description="Heparan-alpha-glucosaminide N-acetyltransferase catalytic" evidence="3">
    <location>
        <begin position="80"/>
        <end position="277"/>
    </location>
</feature>
<keyword evidence="2" id="KW-1133">Transmembrane helix</keyword>
<feature type="transmembrane region" description="Helical" evidence="2">
    <location>
        <begin position="178"/>
        <end position="196"/>
    </location>
</feature>
<dbReference type="EMBL" id="VLKF01000001">
    <property type="protein sequence ID" value="TWH73515.1"/>
    <property type="molecule type" value="Genomic_DNA"/>
</dbReference>
<proteinExistence type="predicted"/>
<feature type="transmembrane region" description="Helical" evidence="2">
    <location>
        <begin position="245"/>
        <end position="268"/>
    </location>
</feature>
<dbReference type="AlphaFoldDB" id="A0A562IS09"/>
<feature type="compositionally biased region" description="Pro residues" evidence="1">
    <location>
        <begin position="15"/>
        <end position="24"/>
    </location>
</feature>
<name>A0A562IS09_9ACTN</name>
<dbReference type="InterPro" id="IPR012429">
    <property type="entry name" value="HGSNAT_cat"/>
</dbReference>
<dbReference type="Proteomes" id="UP000321490">
    <property type="component" value="Unassembled WGS sequence"/>
</dbReference>
<feature type="transmembrane region" description="Helical" evidence="2">
    <location>
        <begin position="113"/>
        <end position="135"/>
    </location>
</feature>
<organism evidence="4 5">
    <name type="scientific">Modestobacter roseus</name>
    <dbReference type="NCBI Taxonomy" id="1181884"/>
    <lineage>
        <taxon>Bacteria</taxon>
        <taxon>Bacillati</taxon>
        <taxon>Actinomycetota</taxon>
        <taxon>Actinomycetes</taxon>
        <taxon>Geodermatophilales</taxon>
        <taxon>Geodermatophilaceae</taxon>
        <taxon>Modestobacter</taxon>
    </lineage>
</organism>
<evidence type="ECO:0000256" key="1">
    <source>
        <dbReference type="SAM" id="MobiDB-lite"/>
    </source>
</evidence>
<feature type="transmembrane region" description="Helical" evidence="2">
    <location>
        <begin position="147"/>
        <end position="172"/>
    </location>
</feature>